<reference evidence="3 4" key="1">
    <citation type="submission" date="2019-11" db="EMBL/GenBank/DDBJ databases">
        <authorList>
            <person name="Dong K."/>
        </authorList>
    </citation>
    <scope>NUCLEOTIDE SEQUENCE [LARGE SCALE GENOMIC DNA]</scope>
    <source>
        <strain evidence="3 4">DK608</strain>
    </source>
</reference>
<evidence type="ECO:0000256" key="1">
    <source>
        <dbReference type="SAM" id="MobiDB-lite"/>
    </source>
</evidence>
<protein>
    <submittedName>
        <fullName evidence="3">Transglutaminase family protein</fullName>
    </submittedName>
</protein>
<dbReference type="SMART" id="SM00460">
    <property type="entry name" value="TGc"/>
    <property type="match status" value="1"/>
</dbReference>
<sequence>MTVYAMQVAFRYEFDRPPGAGRQLFRILPAEIPGRQNLLHAEIRIEPDPAETAEFTDFQGIRVIEMVMPQGLTELEFVLEAEVERIAHQIGLDISTPLSVLPAEIAAYRGVDPAAPHHYLTPTARIPLMPKVAEYAARATQKTVTTREALEAFGRALHRDMAFDAEATDVNTPPAQAFAQRRGVCQDFAQIMVGGLRSLGIPAAYVGGYLRTLPPPGQPRLVGADATHAWVRGWCGTETGWVDYDPTNGCFALGDHIEIGFGRDYDDVAPVTGMLRLEGEQTGSHSVDIEEAPLQTHPGGWSPSVLDLPARPRQRREDSEDPIPETDPRI</sequence>
<evidence type="ECO:0000259" key="2">
    <source>
        <dbReference type="SMART" id="SM00460"/>
    </source>
</evidence>
<dbReference type="RefSeq" id="WP_155045051.1">
    <property type="nucleotide sequence ID" value="NZ_WMIH01000011.1"/>
</dbReference>
<dbReference type="PANTHER" id="PTHR33490">
    <property type="entry name" value="BLR5614 PROTEIN-RELATED"/>
    <property type="match status" value="1"/>
</dbReference>
<feature type="domain" description="Transglutaminase-like" evidence="2">
    <location>
        <begin position="177"/>
        <end position="248"/>
    </location>
</feature>
<proteinExistence type="predicted"/>
<name>A0A6L6IY58_9RHOB</name>
<comment type="caution">
    <text evidence="3">The sequence shown here is derived from an EMBL/GenBank/DDBJ whole genome shotgun (WGS) entry which is preliminary data.</text>
</comment>
<dbReference type="InterPro" id="IPR002931">
    <property type="entry name" value="Transglutaminase-like"/>
</dbReference>
<dbReference type="InterPro" id="IPR013589">
    <property type="entry name" value="Bac_transglu_N"/>
</dbReference>
<dbReference type="Pfam" id="PF08379">
    <property type="entry name" value="Bact_transglu_N"/>
    <property type="match status" value="1"/>
</dbReference>
<gene>
    <name evidence="3" type="ORF">GL284_12940</name>
</gene>
<dbReference type="Pfam" id="PF01841">
    <property type="entry name" value="Transglut_core"/>
    <property type="match status" value="1"/>
</dbReference>
<evidence type="ECO:0000313" key="3">
    <source>
        <dbReference type="EMBL" id="MTH65173.1"/>
    </source>
</evidence>
<accession>A0A6L6IY58</accession>
<dbReference type="SUPFAM" id="SSF54001">
    <property type="entry name" value="Cysteine proteinases"/>
    <property type="match status" value="1"/>
</dbReference>
<dbReference type="AlphaFoldDB" id="A0A6L6IY58"/>
<dbReference type="InterPro" id="IPR038765">
    <property type="entry name" value="Papain-like_cys_pep_sf"/>
</dbReference>
<dbReference type="Gene3D" id="3.10.620.30">
    <property type="match status" value="1"/>
</dbReference>
<organism evidence="3 4">
    <name type="scientific">Paracoccus shanxieyensis</name>
    <dbReference type="NCBI Taxonomy" id="2675752"/>
    <lineage>
        <taxon>Bacteria</taxon>
        <taxon>Pseudomonadati</taxon>
        <taxon>Pseudomonadota</taxon>
        <taxon>Alphaproteobacteria</taxon>
        <taxon>Rhodobacterales</taxon>
        <taxon>Paracoccaceae</taxon>
        <taxon>Paracoccus</taxon>
    </lineage>
</organism>
<dbReference type="PANTHER" id="PTHR33490:SF7">
    <property type="entry name" value="BLR2979 PROTEIN"/>
    <property type="match status" value="1"/>
</dbReference>
<dbReference type="Proteomes" id="UP000478740">
    <property type="component" value="Unassembled WGS sequence"/>
</dbReference>
<dbReference type="EMBL" id="WMII01000011">
    <property type="protein sequence ID" value="MTH65173.1"/>
    <property type="molecule type" value="Genomic_DNA"/>
</dbReference>
<feature type="region of interest" description="Disordered" evidence="1">
    <location>
        <begin position="292"/>
        <end position="330"/>
    </location>
</feature>
<evidence type="ECO:0000313" key="4">
    <source>
        <dbReference type="Proteomes" id="UP000478740"/>
    </source>
</evidence>
<keyword evidence="4" id="KW-1185">Reference proteome</keyword>